<feature type="signal peptide" evidence="1">
    <location>
        <begin position="1"/>
        <end position="21"/>
    </location>
</feature>
<keyword evidence="1" id="KW-0732">Signal</keyword>
<keyword evidence="3" id="KW-1185">Reference proteome</keyword>
<dbReference type="EMBL" id="CAUOFW020000903">
    <property type="protein sequence ID" value="CAK9138578.1"/>
    <property type="molecule type" value="Genomic_DNA"/>
</dbReference>
<evidence type="ECO:0000313" key="3">
    <source>
        <dbReference type="Proteomes" id="UP001642360"/>
    </source>
</evidence>
<organism evidence="2 3">
    <name type="scientific">Ilex paraguariensis</name>
    <name type="common">yerba mate</name>
    <dbReference type="NCBI Taxonomy" id="185542"/>
    <lineage>
        <taxon>Eukaryota</taxon>
        <taxon>Viridiplantae</taxon>
        <taxon>Streptophyta</taxon>
        <taxon>Embryophyta</taxon>
        <taxon>Tracheophyta</taxon>
        <taxon>Spermatophyta</taxon>
        <taxon>Magnoliopsida</taxon>
        <taxon>eudicotyledons</taxon>
        <taxon>Gunneridae</taxon>
        <taxon>Pentapetalae</taxon>
        <taxon>asterids</taxon>
        <taxon>campanulids</taxon>
        <taxon>Aquifoliales</taxon>
        <taxon>Aquifoliaceae</taxon>
        <taxon>Ilex</taxon>
    </lineage>
</organism>
<protein>
    <submittedName>
        <fullName evidence="2">Uncharacterized protein</fullName>
    </submittedName>
</protein>
<accession>A0ABC8R192</accession>
<evidence type="ECO:0000256" key="1">
    <source>
        <dbReference type="SAM" id="SignalP"/>
    </source>
</evidence>
<dbReference type="AlphaFoldDB" id="A0ABC8R192"/>
<sequence length="106" mass="11691">MKDQKMLMGFTLKHLLVLSLALNVGLISRVVYVGEKSVSGLCLENQDKKEAHDSKKSRLVTSNVKKELQNGGDGVIDLDQGYRLVLTIYADEGGGFTKFPKSQGYK</sequence>
<feature type="chain" id="PRO_5044886651" evidence="1">
    <location>
        <begin position="22"/>
        <end position="106"/>
    </location>
</feature>
<dbReference type="Proteomes" id="UP001642360">
    <property type="component" value="Unassembled WGS sequence"/>
</dbReference>
<evidence type="ECO:0000313" key="2">
    <source>
        <dbReference type="EMBL" id="CAK9138578.1"/>
    </source>
</evidence>
<comment type="caution">
    <text evidence="2">The sequence shown here is derived from an EMBL/GenBank/DDBJ whole genome shotgun (WGS) entry which is preliminary data.</text>
</comment>
<reference evidence="2 3" key="1">
    <citation type="submission" date="2024-02" db="EMBL/GenBank/DDBJ databases">
        <authorList>
            <person name="Vignale AGUSTIN F."/>
            <person name="Sosa J E."/>
            <person name="Modenutti C."/>
        </authorList>
    </citation>
    <scope>NUCLEOTIDE SEQUENCE [LARGE SCALE GENOMIC DNA]</scope>
</reference>
<name>A0ABC8R192_9AQUA</name>
<proteinExistence type="predicted"/>
<gene>
    <name evidence="2" type="ORF">ILEXP_LOCUS5927</name>
</gene>